<dbReference type="EMBL" id="JAXCGZ010001894">
    <property type="protein sequence ID" value="KAK7085142.1"/>
    <property type="molecule type" value="Genomic_DNA"/>
</dbReference>
<protein>
    <submittedName>
        <fullName evidence="1">Uncharacterized protein</fullName>
    </submittedName>
</protein>
<comment type="caution">
    <text evidence="1">The sequence shown here is derived from an EMBL/GenBank/DDBJ whole genome shotgun (WGS) entry which is preliminary data.</text>
</comment>
<reference evidence="1 2" key="1">
    <citation type="submission" date="2023-11" db="EMBL/GenBank/DDBJ databases">
        <title>Halocaridina rubra genome assembly.</title>
        <authorList>
            <person name="Smith C."/>
        </authorList>
    </citation>
    <scope>NUCLEOTIDE SEQUENCE [LARGE SCALE GENOMIC DNA]</scope>
    <source>
        <strain evidence="1">EP-1</strain>
        <tissue evidence="1">Whole</tissue>
    </source>
</reference>
<evidence type="ECO:0000313" key="1">
    <source>
        <dbReference type="EMBL" id="KAK7085142.1"/>
    </source>
</evidence>
<organism evidence="1 2">
    <name type="scientific">Halocaridina rubra</name>
    <name type="common">Hawaiian red shrimp</name>
    <dbReference type="NCBI Taxonomy" id="373956"/>
    <lineage>
        <taxon>Eukaryota</taxon>
        <taxon>Metazoa</taxon>
        <taxon>Ecdysozoa</taxon>
        <taxon>Arthropoda</taxon>
        <taxon>Crustacea</taxon>
        <taxon>Multicrustacea</taxon>
        <taxon>Malacostraca</taxon>
        <taxon>Eumalacostraca</taxon>
        <taxon>Eucarida</taxon>
        <taxon>Decapoda</taxon>
        <taxon>Pleocyemata</taxon>
        <taxon>Caridea</taxon>
        <taxon>Atyoidea</taxon>
        <taxon>Atyidae</taxon>
        <taxon>Halocaridina</taxon>
    </lineage>
</organism>
<dbReference type="AlphaFoldDB" id="A0AAN8XKC9"/>
<accession>A0AAN8XKC9</accession>
<proteinExistence type="predicted"/>
<name>A0AAN8XKC9_HALRR</name>
<evidence type="ECO:0000313" key="2">
    <source>
        <dbReference type="Proteomes" id="UP001381693"/>
    </source>
</evidence>
<sequence>MQPVKNLTDHEESLQNPIRTMTISIDESRILDQLDTSTDIAINEEKKFSTVDTLGDEVSLPTEFPQLKEMSSTVLEESLVDTQKNEIVPTEQNLLLSLLQPPVHEFTFEVAKASEGEDDRSAMAILRRKETFSWALTDAGTE</sequence>
<keyword evidence="2" id="KW-1185">Reference proteome</keyword>
<dbReference type="Proteomes" id="UP001381693">
    <property type="component" value="Unassembled WGS sequence"/>
</dbReference>
<gene>
    <name evidence="1" type="ORF">SK128_000587</name>
</gene>